<dbReference type="CTD" id="134121"/>
<dbReference type="RefSeq" id="XP_025029148.1">
    <property type="nucleotide sequence ID" value="XM_025173380.1"/>
</dbReference>
<dbReference type="Pfam" id="PF15074">
    <property type="entry name" value="CFAP90"/>
    <property type="match status" value="1"/>
</dbReference>
<reference evidence="2" key="1">
    <citation type="submission" date="2025-08" db="UniProtKB">
        <authorList>
            <consortium name="RefSeq"/>
        </authorList>
    </citation>
    <scope>IDENTIFICATION</scope>
    <source>
        <tissue evidence="2">Liver</tissue>
    </source>
</reference>
<evidence type="ECO:0000313" key="1">
    <source>
        <dbReference type="Proteomes" id="UP000695026"/>
    </source>
</evidence>
<accession>A0A9F5J7R3</accession>
<dbReference type="PANTHER" id="PTHR34444">
    <property type="entry name" value="LOC361192"/>
    <property type="match status" value="1"/>
</dbReference>
<dbReference type="Proteomes" id="UP000695026">
    <property type="component" value="Unplaced"/>
</dbReference>
<gene>
    <name evidence="2" type="primary">CUNH5orf49</name>
</gene>
<dbReference type="KEGG" id="pbi:112541922"/>
<sequence length="156" mass="18131">MQGAQNGKELDEEEELEELGGINETLIRQHQLPLSAQSAFSYIPPRRKDLPEVSYFHQESKPGIVSLYDCVFKRPISYDAKLHRCDREHAKSKGLHINDEEKKRTVPVLSSSEYGRRINQPVEELIRDHVRINHVRAEFYRKNGIACLMEKCCQHC</sequence>
<evidence type="ECO:0000313" key="2">
    <source>
        <dbReference type="RefSeq" id="XP_025029148.1"/>
    </source>
</evidence>
<name>A0A9F5J7R3_PYTBI</name>
<organism evidence="1 2">
    <name type="scientific">Python bivittatus</name>
    <name type="common">Burmese python</name>
    <name type="synonym">Python molurus bivittatus</name>
    <dbReference type="NCBI Taxonomy" id="176946"/>
    <lineage>
        <taxon>Eukaryota</taxon>
        <taxon>Metazoa</taxon>
        <taxon>Chordata</taxon>
        <taxon>Craniata</taxon>
        <taxon>Vertebrata</taxon>
        <taxon>Euteleostomi</taxon>
        <taxon>Lepidosauria</taxon>
        <taxon>Squamata</taxon>
        <taxon>Bifurcata</taxon>
        <taxon>Unidentata</taxon>
        <taxon>Episquamata</taxon>
        <taxon>Toxicofera</taxon>
        <taxon>Serpentes</taxon>
        <taxon>Henophidia</taxon>
        <taxon>Pythonidae</taxon>
        <taxon>Python</taxon>
    </lineage>
</organism>
<dbReference type="OrthoDB" id="10057935at2759"/>
<dbReference type="OMA" id="RKNGIAC"/>
<dbReference type="AlphaFoldDB" id="A0A9F5J7R3"/>
<proteinExistence type="predicted"/>
<dbReference type="InterPro" id="IPR027901">
    <property type="entry name" value="CFAP90"/>
</dbReference>
<keyword evidence="1" id="KW-1185">Reference proteome</keyword>
<protein>
    <submittedName>
        <fullName evidence="2">Uncharacterized protein C5orf49 homolog</fullName>
    </submittedName>
</protein>
<dbReference type="PANTHER" id="PTHR34444:SF1">
    <property type="entry name" value="CILIA- AND FLAGELLA-ASSOCIATED PROTEIN 90"/>
    <property type="match status" value="1"/>
</dbReference>
<dbReference type="GeneID" id="112541922"/>